<dbReference type="Proteomes" id="UP000747542">
    <property type="component" value="Unassembled WGS sequence"/>
</dbReference>
<proteinExistence type="predicted"/>
<sequence>MRMRVVVRGMPSDDQSEGMLVILRCCNRQTTYMRSNKDRYKDLQEVKNVTTASQCHLCAIRLVVVVCVSLSLDTVSKSCAWSSPYTPNYTPITTPRARHPGHGTQSTTPRARHPGHDNCSTTPRARQSYHDNPGHDTQGTTPRARHPRERYPGHDTRGTIPRARHPGHDTRGTTPGARHTSLVTRLAPAQKHLPPSLYPENS</sequence>
<evidence type="ECO:0000313" key="2">
    <source>
        <dbReference type="EMBL" id="KAG7177878.1"/>
    </source>
</evidence>
<name>A0A8J5NDY2_HOMAM</name>
<protein>
    <submittedName>
        <fullName evidence="2">Uncharacterized protein</fullName>
    </submittedName>
</protein>
<accession>A0A8J5NDY2</accession>
<keyword evidence="3" id="KW-1185">Reference proteome</keyword>
<dbReference type="EMBL" id="JAHLQT010001460">
    <property type="protein sequence ID" value="KAG7177878.1"/>
    <property type="molecule type" value="Genomic_DNA"/>
</dbReference>
<evidence type="ECO:0000256" key="1">
    <source>
        <dbReference type="SAM" id="MobiDB-lite"/>
    </source>
</evidence>
<organism evidence="2 3">
    <name type="scientific">Homarus americanus</name>
    <name type="common">American lobster</name>
    <dbReference type="NCBI Taxonomy" id="6706"/>
    <lineage>
        <taxon>Eukaryota</taxon>
        <taxon>Metazoa</taxon>
        <taxon>Ecdysozoa</taxon>
        <taxon>Arthropoda</taxon>
        <taxon>Crustacea</taxon>
        <taxon>Multicrustacea</taxon>
        <taxon>Malacostraca</taxon>
        <taxon>Eumalacostraca</taxon>
        <taxon>Eucarida</taxon>
        <taxon>Decapoda</taxon>
        <taxon>Pleocyemata</taxon>
        <taxon>Astacidea</taxon>
        <taxon>Nephropoidea</taxon>
        <taxon>Nephropidae</taxon>
        <taxon>Homarus</taxon>
    </lineage>
</organism>
<evidence type="ECO:0000313" key="3">
    <source>
        <dbReference type="Proteomes" id="UP000747542"/>
    </source>
</evidence>
<dbReference type="AlphaFoldDB" id="A0A8J5NDY2"/>
<feature type="region of interest" description="Disordered" evidence="1">
    <location>
        <begin position="88"/>
        <end position="179"/>
    </location>
</feature>
<comment type="caution">
    <text evidence="2">The sequence shown here is derived from an EMBL/GenBank/DDBJ whole genome shotgun (WGS) entry which is preliminary data.</text>
</comment>
<gene>
    <name evidence="2" type="ORF">Hamer_G024041</name>
</gene>
<reference evidence="2" key="1">
    <citation type="journal article" date="2021" name="Sci. Adv.">
        <title>The American lobster genome reveals insights on longevity, neural, and immune adaptations.</title>
        <authorList>
            <person name="Polinski J.M."/>
            <person name="Zimin A.V."/>
            <person name="Clark K.F."/>
            <person name="Kohn A.B."/>
            <person name="Sadowski N."/>
            <person name="Timp W."/>
            <person name="Ptitsyn A."/>
            <person name="Khanna P."/>
            <person name="Romanova D.Y."/>
            <person name="Williams P."/>
            <person name="Greenwood S.J."/>
            <person name="Moroz L.L."/>
            <person name="Walt D.R."/>
            <person name="Bodnar A.G."/>
        </authorList>
    </citation>
    <scope>NUCLEOTIDE SEQUENCE</scope>
    <source>
        <strain evidence="2">GMGI-L3</strain>
    </source>
</reference>